<organism evidence="1">
    <name type="scientific">uncultured Caudovirales phage</name>
    <dbReference type="NCBI Taxonomy" id="2100421"/>
    <lineage>
        <taxon>Viruses</taxon>
        <taxon>Duplodnaviria</taxon>
        <taxon>Heunggongvirae</taxon>
        <taxon>Uroviricota</taxon>
        <taxon>Caudoviricetes</taxon>
        <taxon>Peduoviridae</taxon>
        <taxon>Maltschvirus</taxon>
        <taxon>Maltschvirus maltsch</taxon>
    </lineage>
</organism>
<sequence length="302" mass="30997">MSLTTTEEAQTRALIAQNAALLSLAASEPTIISKLAATKVSLADLTAATSLNDTDLLLVRQGTTEKSVTKSVLSKLANSSVTYAKIQNVTAGKLLGRDTSGSGVVQELPISVDDDGSVTLSSLTSTGGLNVAGSGGFYNSANKFGIDNTGGLTRLYSSGPDGTTRGSFEFHITDSLGALDTVTAQILPSGDFKFTSGFGSCATAYGCRAWVNFNGTGTVVIRGSGNVSSITDVGGVGQYEVNLMTAMPDINYVAIPMVNRPNAESIVSVDGQTTIKVSVNVHGSVNINSGYDASVVGVAIFR</sequence>
<dbReference type="EMBL" id="LR797271">
    <property type="protein sequence ID" value="CAB4198002.1"/>
    <property type="molecule type" value="Genomic_DNA"/>
</dbReference>
<reference evidence="1" key="1">
    <citation type="submission" date="2020-05" db="EMBL/GenBank/DDBJ databases">
        <authorList>
            <person name="Chiriac C."/>
            <person name="Salcher M."/>
            <person name="Ghai R."/>
            <person name="Kavagutti S V."/>
        </authorList>
    </citation>
    <scope>NUCLEOTIDE SEQUENCE</scope>
</reference>
<gene>
    <name evidence="1" type="ORF">UFOVP1309_46</name>
</gene>
<accession>A0A6J5RPQ0</accession>
<evidence type="ECO:0000313" key="1">
    <source>
        <dbReference type="EMBL" id="CAB4198002.1"/>
    </source>
</evidence>
<proteinExistence type="predicted"/>
<protein>
    <submittedName>
        <fullName evidence="1">Uncharacterized protein</fullName>
    </submittedName>
</protein>
<name>A0A6J5RPQ0_9CAUD</name>